<proteinExistence type="predicted"/>
<evidence type="ECO:0000313" key="2">
    <source>
        <dbReference type="EMBL" id="MCV2879364.1"/>
    </source>
</evidence>
<evidence type="ECO:0000259" key="1">
    <source>
        <dbReference type="Pfam" id="PF06863"/>
    </source>
</evidence>
<dbReference type="Proteomes" id="UP001526166">
    <property type="component" value="Unassembled WGS sequence"/>
</dbReference>
<dbReference type="SUPFAM" id="SSF160935">
    <property type="entry name" value="VPA0735-like"/>
    <property type="match status" value="1"/>
</dbReference>
<organism evidence="2 3">
    <name type="scientific">Sedimentimonas flavescens</name>
    <dbReference type="NCBI Taxonomy" id="2851012"/>
    <lineage>
        <taxon>Bacteria</taxon>
        <taxon>Pseudomonadati</taxon>
        <taxon>Pseudomonadota</taxon>
        <taxon>Alphaproteobacteria</taxon>
        <taxon>Rhodobacterales</taxon>
        <taxon>Rhodobacter group</taxon>
        <taxon>Sedimentimonas</taxon>
    </lineage>
</organism>
<sequence>MTLDGFLRAETDHMFRVSMQMQSVQAEQLVHLREPATAQNQTVTRSNQDRLYSSVILDPSKPAKFTLPEIGRRYMSMHVIDQDHYMLVDVKPGTFAAQDKITIEVGGLGPFEAPDWDTERLAVARKALNDIASRDLSSDYAFGRKEEARPEILDGSWKFPTIVPAS</sequence>
<comment type="caution">
    <text evidence="2">The sequence shown here is derived from an EMBL/GenBank/DDBJ whole genome shotgun (WGS) entry which is preliminary data.</text>
</comment>
<gene>
    <name evidence="2" type="ORF">OE699_10895</name>
</gene>
<name>A0ABT3A033_9RHOB</name>
<dbReference type="RefSeq" id="WP_263848029.1">
    <property type="nucleotide sequence ID" value="NZ_JAOWKW010000008.1"/>
</dbReference>
<protein>
    <submittedName>
        <fullName evidence="2">DUF1254 domain-containing protein</fullName>
    </submittedName>
</protein>
<feature type="domain" description="DUF1254" evidence="1">
    <location>
        <begin position="27"/>
        <end position="87"/>
    </location>
</feature>
<keyword evidence="3" id="KW-1185">Reference proteome</keyword>
<dbReference type="InterPro" id="IPR010679">
    <property type="entry name" value="DUF1254"/>
</dbReference>
<dbReference type="Pfam" id="PF06863">
    <property type="entry name" value="DUF1254"/>
    <property type="match status" value="1"/>
</dbReference>
<dbReference type="EMBL" id="JAOWKW010000008">
    <property type="protein sequence ID" value="MCV2879364.1"/>
    <property type="molecule type" value="Genomic_DNA"/>
</dbReference>
<reference evidence="2 3" key="1">
    <citation type="submission" date="2022-10" db="EMBL/GenBank/DDBJ databases">
        <title>Sinirhodobacter sp. nov., isolated from ocean surface sediments.</title>
        <authorList>
            <person name="He W."/>
            <person name="Wang L."/>
            <person name="Zhang D.-F."/>
        </authorList>
    </citation>
    <scope>NUCLEOTIDE SEQUENCE [LARGE SCALE GENOMIC DNA]</scope>
    <source>
        <strain evidence="2 3">WL0115</strain>
    </source>
</reference>
<accession>A0ABT3A033</accession>
<evidence type="ECO:0000313" key="3">
    <source>
        <dbReference type="Proteomes" id="UP001526166"/>
    </source>
</evidence>